<dbReference type="PANTHER" id="PTHR30050:SF4">
    <property type="entry name" value="ATP-BINDING PROTEIN RV3427C IN INSERTION SEQUENCE-RELATED"/>
    <property type="match status" value="1"/>
</dbReference>
<proteinExistence type="inferred from homology"/>
<dbReference type="InterPro" id="IPR027417">
    <property type="entry name" value="P-loop_NTPase"/>
</dbReference>
<dbReference type="PANTHER" id="PTHR30050">
    <property type="entry name" value="CHROMOSOMAL REPLICATION INITIATOR PROTEIN DNAA"/>
    <property type="match status" value="1"/>
</dbReference>
<feature type="domain" description="Terminase large subunit GpA endonuclease" evidence="2">
    <location>
        <begin position="391"/>
        <end position="665"/>
    </location>
</feature>
<keyword evidence="4" id="KW-1185">Reference proteome</keyword>
<dbReference type="InterPro" id="IPR008866">
    <property type="entry name" value="Phage_lambda_GpA-like"/>
</dbReference>
<reference evidence="4" key="1">
    <citation type="submission" date="2017-06" db="EMBL/GenBank/DDBJ databases">
        <authorList>
            <person name="Varghese N."/>
            <person name="Submissions S."/>
        </authorList>
    </citation>
    <scope>NUCLEOTIDE SEQUENCE [LARGE SCALE GENOMIC DNA]</scope>
    <source>
        <strain evidence="4">DSM 137</strain>
    </source>
</reference>
<dbReference type="GO" id="GO:0005524">
    <property type="term" value="F:ATP binding"/>
    <property type="evidence" value="ECO:0007669"/>
    <property type="project" value="InterPro"/>
</dbReference>
<dbReference type="HAMAP" id="MF_04144">
    <property type="entry name" value="TERL_LAMBDA"/>
    <property type="match status" value="1"/>
</dbReference>
<gene>
    <name evidence="3" type="ORF">SAMN06265338_103273</name>
</gene>
<sequence length="710" mass="78749">MEDVNYQIPRGLDRSLFLKLGACDWIAERRHLLITGAAGLGKSWLACALGHKACREKISVLYTRMPRLFADLAIAHGDARYSRLLRSIARAKLLILDDWGPEALTPEQARDLLEIVEDRYDKGSLIITSQVPVDRWHDMIGIPTLPYLAEIMDCLSIASPVERVVFMKGAQTGGTEAGLNAIGYWIAHAPGIILTVWPSLDMVRRNSRTRIEPLIEGTPALRSKIAPARAKDPGNTLSQKEFTGGSLVMTGANSATGLRSLPARYLVMDEVDAFPADADGEGDPVALAVQRTVTFRGRRKILMISTPTDSGVSRIEKAFIESDQRRYFVPCPHCQAFQTLKWAGVKWPEGEPRKAFYACEVCGGVIEEADKPAMLAAGEWRATAPENKDAAGFHLSALYSPFEAWGEIAVEFLAARRDPLRLKPWTNTKLGEPFEDRDAEALDAASFISRLEGWGETLPEGVLTITAGVDVQNDRLALEIVGWGVGEESWSLQYDEIWGDPSKPDLWATLDAELLRAFEHPRAGRMHVRAACIDSGGHHTQTVYRYAQERAGRSVWAIKGRGGRGIPVWPRRPPRVREKAFTPYIIGVDAAKEIIVARLRGIDPGPGYCHFPLARDLDYFRQLGAERQIRTYRKGVALMEWRKDPAVRNEALDCRVYAFAALQSLVAKGLRLGDEAKRFADMPKREPGETTAPGAVPAKPRVIKSAWMSR</sequence>
<dbReference type="GO" id="GO:0006260">
    <property type="term" value="P:DNA replication"/>
    <property type="evidence" value="ECO:0007669"/>
    <property type="project" value="TreeGrafter"/>
</dbReference>
<protein>
    <submittedName>
        <fullName evidence="3">Phage terminase, large subunit GpA</fullName>
    </submittedName>
</protein>
<dbReference type="GO" id="GO:0016887">
    <property type="term" value="F:ATP hydrolysis activity"/>
    <property type="evidence" value="ECO:0007669"/>
    <property type="project" value="InterPro"/>
</dbReference>
<dbReference type="SUPFAM" id="SSF52540">
    <property type="entry name" value="P-loop containing nucleoside triphosphate hydrolases"/>
    <property type="match status" value="1"/>
</dbReference>
<evidence type="ECO:0000313" key="3">
    <source>
        <dbReference type="EMBL" id="SNB69693.1"/>
    </source>
</evidence>
<name>A0A212RBV5_RHOAC</name>
<organism evidence="3 4">
    <name type="scientific">Rhodoblastus acidophilus</name>
    <name type="common">Rhodopseudomonas acidophila</name>
    <dbReference type="NCBI Taxonomy" id="1074"/>
    <lineage>
        <taxon>Bacteria</taxon>
        <taxon>Pseudomonadati</taxon>
        <taxon>Pseudomonadota</taxon>
        <taxon>Alphaproteobacteria</taxon>
        <taxon>Hyphomicrobiales</taxon>
        <taxon>Rhodoblastaceae</taxon>
        <taxon>Rhodoblastus</taxon>
    </lineage>
</organism>
<dbReference type="AlphaFoldDB" id="A0A212RBV5"/>
<evidence type="ECO:0000259" key="2">
    <source>
        <dbReference type="Pfam" id="PF20454"/>
    </source>
</evidence>
<dbReference type="Gene3D" id="3.40.50.300">
    <property type="entry name" value="P-loop containing nucleotide triphosphate hydrolases"/>
    <property type="match status" value="1"/>
</dbReference>
<dbReference type="Pfam" id="PF05876">
    <property type="entry name" value="GpA_ATPase"/>
    <property type="match status" value="1"/>
</dbReference>
<dbReference type="InterPro" id="IPR046454">
    <property type="entry name" value="GpA_endonuclease"/>
</dbReference>
<evidence type="ECO:0000313" key="4">
    <source>
        <dbReference type="Proteomes" id="UP000198418"/>
    </source>
</evidence>
<accession>A0A212RBV5</accession>
<dbReference type="Proteomes" id="UP000198418">
    <property type="component" value="Unassembled WGS sequence"/>
</dbReference>
<evidence type="ECO:0000259" key="1">
    <source>
        <dbReference type="Pfam" id="PF05876"/>
    </source>
</evidence>
<dbReference type="EMBL" id="FYDG01000003">
    <property type="protein sequence ID" value="SNB69693.1"/>
    <property type="molecule type" value="Genomic_DNA"/>
</dbReference>
<dbReference type="InterPro" id="IPR046453">
    <property type="entry name" value="GpA_ATPase"/>
</dbReference>
<feature type="domain" description="Phage terminase large subunit GpA ATPase" evidence="1">
    <location>
        <begin position="145"/>
        <end position="380"/>
    </location>
</feature>
<dbReference type="CDD" id="cd00009">
    <property type="entry name" value="AAA"/>
    <property type="match status" value="1"/>
</dbReference>
<dbReference type="Pfam" id="PF20454">
    <property type="entry name" value="GpA_nuclease"/>
    <property type="match status" value="1"/>
</dbReference>
<dbReference type="GO" id="GO:0004519">
    <property type="term" value="F:endonuclease activity"/>
    <property type="evidence" value="ECO:0007669"/>
    <property type="project" value="InterPro"/>
</dbReference>